<dbReference type="AlphaFoldDB" id="A0A9P7QBP7"/>
<feature type="region of interest" description="Disordered" evidence="2">
    <location>
        <begin position="677"/>
        <end position="812"/>
    </location>
</feature>
<dbReference type="EMBL" id="SRRH01000742">
    <property type="protein sequence ID" value="KAG6285268.1"/>
    <property type="molecule type" value="Genomic_DNA"/>
</dbReference>
<feature type="compositionally biased region" description="Basic residues" evidence="2">
    <location>
        <begin position="1081"/>
        <end position="1090"/>
    </location>
</feature>
<feature type="compositionally biased region" description="Basic and acidic residues" evidence="2">
    <location>
        <begin position="793"/>
        <end position="805"/>
    </location>
</feature>
<dbReference type="PANTHER" id="PTHR15398">
    <property type="entry name" value="BROMODOMAIN-CONTAINING PROTEIN 8"/>
    <property type="match status" value="1"/>
</dbReference>
<evidence type="ECO:0000256" key="1">
    <source>
        <dbReference type="ARBA" id="ARBA00023117"/>
    </source>
</evidence>
<dbReference type="Gene3D" id="1.20.920.10">
    <property type="entry name" value="Bromodomain-like"/>
    <property type="match status" value="1"/>
</dbReference>
<feature type="compositionally biased region" description="Polar residues" evidence="2">
    <location>
        <begin position="338"/>
        <end position="349"/>
    </location>
</feature>
<keyword evidence="5" id="KW-1185">Reference proteome</keyword>
<feature type="compositionally biased region" description="Low complexity" evidence="2">
    <location>
        <begin position="207"/>
        <end position="221"/>
    </location>
</feature>
<evidence type="ECO:0000313" key="4">
    <source>
        <dbReference type="EMBL" id="KAG6285268.1"/>
    </source>
</evidence>
<comment type="caution">
    <text evidence="4">The sequence shown here is derived from an EMBL/GenBank/DDBJ whole genome shotgun (WGS) entry which is preliminary data.</text>
</comment>
<feature type="compositionally biased region" description="Polar residues" evidence="2">
    <location>
        <begin position="470"/>
        <end position="491"/>
    </location>
</feature>
<evidence type="ECO:0000313" key="5">
    <source>
        <dbReference type="Proteomes" id="UP000707071"/>
    </source>
</evidence>
<accession>A0A9P7QBP7</accession>
<evidence type="ECO:0000259" key="3">
    <source>
        <dbReference type="Pfam" id="PF00439"/>
    </source>
</evidence>
<dbReference type="SUPFAM" id="SSF47370">
    <property type="entry name" value="Bromodomain"/>
    <property type="match status" value="1"/>
</dbReference>
<feature type="region of interest" description="Disordered" evidence="2">
    <location>
        <begin position="126"/>
        <end position="146"/>
    </location>
</feature>
<gene>
    <name evidence="4" type="ORF">E4U09_007380</name>
</gene>
<organism evidence="4 5">
    <name type="scientific">Claviceps aff. purpurea</name>
    <dbReference type="NCBI Taxonomy" id="1967640"/>
    <lineage>
        <taxon>Eukaryota</taxon>
        <taxon>Fungi</taxon>
        <taxon>Dikarya</taxon>
        <taxon>Ascomycota</taxon>
        <taxon>Pezizomycotina</taxon>
        <taxon>Sordariomycetes</taxon>
        <taxon>Hypocreomycetidae</taxon>
        <taxon>Hypocreales</taxon>
        <taxon>Clavicipitaceae</taxon>
        <taxon>Claviceps</taxon>
    </lineage>
</organism>
<dbReference type="Pfam" id="PF00439">
    <property type="entry name" value="Bromodomain"/>
    <property type="match status" value="1"/>
</dbReference>
<sequence length="1090" mass="114249">MNNQTPHTPLESLFLFQSLLTQGLDAEAFSRVSEVLRNNALVKSDASFDAARLAPDALQHLFLAELRDQVKGETGQAETTATAGSSGSGSELASESASTSAQAAASTSGSASASASASTSAQAAASAPTSTLASPASRQNKTGSLPLPSLLREAHEHIDKVPALLDRLYARYRDTVVQQIREDERRLFSIQKEITVLEKNEKERLAKAAATQNTSNSTALAPRDGRSVGSLAPNTPGQMNAPSQIPLTTVPLPPATAQQSGGGGSKRAPPTTTTPVYPPKPLPKPAAQSQSAVAPPSLLPSATTQMRLAPSPQRENAASPGLQAPVGMAQPPPRAAVQTPSQSPRQTSAARPEGIEIASRPKEATPMPMPVPVPASPRGASSAAGEGSSKWERSSQPSTTQTPSIPGQTQKAPATAPNASPATAAKSDGPRPGPPQWSPQPAGQTPIAIATPNRTVPGKPVLAAPLKAGSVQSIPLRSTGTPGLQSQQPRPISTAPVAPPVRSIQPQQALQPQQQQQPPQQQQQQQQQQQHQYQQQQPPSHQPQAQQPLHTLQPSRPIAAAQQILQKNIAGSNPPSQKWTPGHTAQTPRPGPSPMASPAPLSTQRDKSHASPFHTQAPKSAIPEHIIRQAAVAAAATAANAANASTPMAKRFSPATAAPSTPGATTPIALTRGFGTKWASHSTPSTPRPIPVEPESPAYEPVSPPPRAASILTDSSRAAAKRDARGLLARTDSVLAKARGRPARSAHRGRGASTTPSVSATTRRSMSIASQADELSMDHHNLPFHPPPTTTKIKHEVLTPRHMEETGDTTADESATGRITMITAASVASRLAKRKRQDSPPPAPSGPPTHVLWTRGFTKVSSSALDQISSHRDANMFATGVRERDAPNYRQIVLQPQDITSIRSAIKQGNKAALQAASALPGGDPGTASVWLPMSEDLVPPRAIINSAQLERELVHMFCNAIMYNPDPDRGPGPSFLKRSQDEGEEEEIVGYHLDEFGVVKNTRSMFVEVEKLLGDLRSAEKERGVAPPPASLMSLSSTSSFAGTGGAGARRASGATPGDDTAEDEDELAGDGNTSTASVVKRRRIATRN</sequence>
<feature type="compositionally biased region" description="Basic residues" evidence="2">
    <location>
        <begin position="738"/>
        <end position="750"/>
    </location>
</feature>
<dbReference type="GO" id="GO:0035267">
    <property type="term" value="C:NuA4 histone acetyltransferase complex"/>
    <property type="evidence" value="ECO:0007669"/>
    <property type="project" value="TreeGrafter"/>
</dbReference>
<feature type="region of interest" description="Disordered" evidence="2">
    <location>
        <begin position="1020"/>
        <end position="1090"/>
    </location>
</feature>
<protein>
    <recommendedName>
        <fullName evidence="3">Bromo domain-containing protein</fullName>
    </recommendedName>
</protein>
<feature type="compositionally biased region" description="Low complexity" evidence="2">
    <location>
        <begin position="126"/>
        <end position="137"/>
    </location>
</feature>
<evidence type="ECO:0000256" key="2">
    <source>
        <dbReference type="SAM" id="MobiDB-lite"/>
    </source>
</evidence>
<feature type="region of interest" description="Disordered" evidence="2">
    <location>
        <begin position="207"/>
        <end position="621"/>
    </location>
</feature>
<feature type="compositionally biased region" description="Polar residues" evidence="2">
    <location>
        <begin position="752"/>
        <end position="770"/>
    </location>
</feature>
<dbReference type="PANTHER" id="PTHR15398:SF4">
    <property type="entry name" value="BROMODOMAIN-CONTAINING PROTEIN 8 ISOFORM X1"/>
    <property type="match status" value="1"/>
</dbReference>
<dbReference type="Proteomes" id="UP000707071">
    <property type="component" value="Unassembled WGS sequence"/>
</dbReference>
<feature type="compositionally biased region" description="Acidic residues" evidence="2">
    <location>
        <begin position="1061"/>
        <end position="1070"/>
    </location>
</feature>
<dbReference type="GO" id="GO:0006325">
    <property type="term" value="P:chromatin organization"/>
    <property type="evidence" value="ECO:0007669"/>
    <property type="project" value="UniProtKB-ARBA"/>
</dbReference>
<feature type="compositionally biased region" description="Low complexity" evidence="2">
    <location>
        <begin position="505"/>
        <end position="548"/>
    </location>
</feature>
<feature type="compositionally biased region" description="Low complexity" evidence="2">
    <location>
        <begin position="285"/>
        <end position="296"/>
    </location>
</feature>
<feature type="region of interest" description="Disordered" evidence="2">
    <location>
        <begin position="73"/>
        <end position="101"/>
    </location>
</feature>
<feature type="compositionally biased region" description="Low complexity" evidence="2">
    <location>
        <begin position="376"/>
        <end position="427"/>
    </location>
</feature>
<name>A0A9P7QBP7_9HYPO</name>
<keyword evidence="1" id="KW-0103">Bromodomain</keyword>
<feature type="compositionally biased region" description="Polar residues" evidence="2">
    <location>
        <begin position="563"/>
        <end position="587"/>
    </location>
</feature>
<feature type="compositionally biased region" description="Low complexity" evidence="2">
    <location>
        <begin position="1032"/>
        <end position="1043"/>
    </location>
</feature>
<dbReference type="InterPro" id="IPR001487">
    <property type="entry name" value="Bromodomain"/>
</dbReference>
<feature type="region of interest" description="Disordered" evidence="2">
    <location>
        <begin position="828"/>
        <end position="851"/>
    </location>
</feature>
<proteinExistence type="predicted"/>
<dbReference type="InterPro" id="IPR036427">
    <property type="entry name" value="Bromodomain-like_sf"/>
</dbReference>
<feature type="domain" description="Bromo" evidence="3">
    <location>
        <begin position="864"/>
        <end position="966"/>
    </location>
</feature>
<reference evidence="4 5" key="1">
    <citation type="journal article" date="2020" name="bioRxiv">
        <title>Whole genome comparisons of ergot fungi reveals the divergence and evolution of species within the genus Claviceps are the result of varying mechanisms driving genome evolution and host range expansion.</title>
        <authorList>
            <person name="Wyka S.A."/>
            <person name="Mondo S.J."/>
            <person name="Liu M."/>
            <person name="Dettman J."/>
            <person name="Nalam V."/>
            <person name="Broders K.D."/>
        </authorList>
    </citation>
    <scope>NUCLEOTIDE SEQUENCE [LARGE SCALE GENOMIC DNA]</scope>
    <source>
        <strain evidence="4 5">Clav52</strain>
    </source>
</reference>
<feature type="compositionally biased region" description="Polar residues" evidence="2">
    <location>
        <begin position="232"/>
        <end position="245"/>
    </location>
</feature>
<feature type="compositionally biased region" description="Low complexity" evidence="2">
    <location>
        <begin position="1050"/>
        <end position="1059"/>
    </location>
</feature>